<dbReference type="EMBL" id="BROD01000001">
    <property type="protein sequence ID" value="GKX66945.1"/>
    <property type="molecule type" value="Genomic_DNA"/>
</dbReference>
<reference evidence="1" key="1">
    <citation type="journal article" date="2025" name="Int. J. Syst. Evol. Microbiol.">
        <title>Inconstantimicrobium mannanitabidum sp. nov., a novel member of the family Clostridiaceae isolated from anoxic soil under the treatment of reductive soil disinfestation.</title>
        <authorList>
            <person name="Ueki A."/>
            <person name="Tonouchi A."/>
            <person name="Honma S."/>
            <person name="Kaku N."/>
            <person name="Ueki K."/>
        </authorList>
    </citation>
    <scope>NUCLEOTIDE SEQUENCE</scope>
    <source>
        <strain evidence="1">TW13</strain>
    </source>
</reference>
<evidence type="ECO:0000313" key="2">
    <source>
        <dbReference type="Proteomes" id="UP001058074"/>
    </source>
</evidence>
<accession>A0ACB5RCG3</accession>
<comment type="caution">
    <text evidence="1">The sequence shown here is derived from an EMBL/GenBank/DDBJ whole genome shotgun (WGS) entry which is preliminary data.</text>
</comment>
<protein>
    <submittedName>
        <fullName evidence="1">1-(5-phosphoribosyl)-5-[(5-phosphoribosylamino) methylideneamino] imidazole-4-carboxamide isomerase</fullName>
    </submittedName>
</protein>
<dbReference type="Proteomes" id="UP001058074">
    <property type="component" value="Unassembled WGS sequence"/>
</dbReference>
<evidence type="ECO:0000313" key="1">
    <source>
        <dbReference type="EMBL" id="GKX66945.1"/>
    </source>
</evidence>
<proteinExistence type="predicted"/>
<keyword evidence="2" id="KW-1185">Reference proteome</keyword>
<sequence>MIILPAIDIRGGKAVRLYKGDYDKEEVVDSDVVKRAKEFETLGAEYIHIVDLDGAKEGKTVNKELIFEVIKNVNVPIEIGGGIRNFETVKEYVENGVERVILGTAAISNKELLEKSLQAYGDKIAVGIDAKNNMVCGSGWLETSEREYIEFGKELYAMGVRTFIVTDISKDGTLNGVNIEMLKKFKEEVTSNVIASGGIRDIQDINALIKMNIYGAITGKAIYSGKLDLKEAIEASKKGR</sequence>
<name>A0ACB5RCG3_9CLOT</name>
<gene>
    <name evidence="1" type="primary">hisA</name>
    <name evidence="1" type="ORF">rsdtw13_22030</name>
</gene>
<keyword evidence="1" id="KW-0413">Isomerase</keyword>
<organism evidence="1 2">
    <name type="scientific">Inconstantimicrobium mannanitabidum</name>
    <dbReference type="NCBI Taxonomy" id="1604901"/>
    <lineage>
        <taxon>Bacteria</taxon>
        <taxon>Bacillati</taxon>
        <taxon>Bacillota</taxon>
        <taxon>Clostridia</taxon>
        <taxon>Eubacteriales</taxon>
        <taxon>Clostridiaceae</taxon>
        <taxon>Inconstantimicrobium</taxon>
    </lineage>
</organism>